<protein>
    <submittedName>
        <fullName evidence="5">Uncharacterized protein</fullName>
    </submittedName>
</protein>
<comment type="subcellular location">
    <subcellularLocation>
        <location evidence="1">Secreted</location>
    </subcellularLocation>
</comment>
<keyword evidence="4" id="KW-0325">Glycoprotein</keyword>
<proteinExistence type="predicted"/>
<evidence type="ECO:0000256" key="2">
    <source>
        <dbReference type="ARBA" id="ARBA00022525"/>
    </source>
</evidence>
<dbReference type="GO" id="GO:0005576">
    <property type="term" value="C:extracellular region"/>
    <property type="evidence" value="ECO:0007669"/>
    <property type="project" value="UniProtKB-SubCell"/>
</dbReference>
<dbReference type="SUPFAM" id="SSF50814">
    <property type="entry name" value="Lipocalins"/>
    <property type="match status" value="1"/>
</dbReference>
<dbReference type="OMA" id="CAEGEGI"/>
<dbReference type="GeneTree" id="ENSGT00400000024810"/>
<dbReference type="CDD" id="cd19415">
    <property type="entry name" value="lipocalin_ApoM_AGP"/>
    <property type="match status" value="1"/>
</dbReference>
<sequence length="188" mass="20861">MCTLIIHLLAYQRGTPMYGRLNFLVGYTDHEVYKEMLKLTDSSWVNTTTSPSGSGEIVMSQENRMNGTCLASEANMTIEGNTARVEVTNAVSSFHLLPSCDGCLVFMINSTARNIKHLLKLMRLNLDVGDVIDSRSVYLLSKESALKESELEHFKQQASCLGFSGDPDFIYNPEKSFCAKGEGIKISM</sequence>
<dbReference type="AlphaFoldDB" id="A0A3Q0QQD2"/>
<keyword evidence="3" id="KW-0732">Signal</keyword>
<keyword evidence="2" id="KW-0964">Secreted</keyword>
<dbReference type="Ensembl" id="ENSACIT00000001492.1">
    <property type="protein sequence ID" value="ENSACIP00000001434.1"/>
    <property type="gene ID" value="ENSACIG00000001180.1"/>
</dbReference>
<accession>A0A3Q0QQD2</accession>
<evidence type="ECO:0000256" key="4">
    <source>
        <dbReference type="ARBA" id="ARBA00023180"/>
    </source>
</evidence>
<dbReference type="PANTHER" id="PTHR11967:SF2">
    <property type="entry name" value="ALPHA-1-ACID GLYCOPROTEIN 1"/>
    <property type="match status" value="1"/>
</dbReference>
<reference evidence="5" key="1">
    <citation type="submission" date="2025-08" db="UniProtKB">
        <authorList>
            <consortium name="Ensembl"/>
        </authorList>
    </citation>
    <scope>IDENTIFICATION</scope>
</reference>
<dbReference type="Gene3D" id="2.40.128.20">
    <property type="match status" value="1"/>
</dbReference>
<evidence type="ECO:0000256" key="3">
    <source>
        <dbReference type="ARBA" id="ARBA00022729"/>
    </source>
</evidence>
<dbReference type="Proteomes" id="UP000261340">
    <property type="component" value="Unplaced"/>
</dbReference>
<reference evidence="5" key="2">
    <citation type="submission" date="2025-09" db="UniProtKB">
        <authorList>
            <consortium name="Ensembl"/>
        </authorList>
    </citation>
    <scope>IDENTIFICATION</scope>
</reference>
<dbReference type="STRING" id="61819.ENSACIP00000001434"/>
<evidence type="ECO:0000313" key="5">
    <source>
        <dbReference type="Ensembl" id="ENSACIP00000001434.1"/>
    </source>
</evidence>
<evidence type="ECO:0000256" key="1">
    <source>
        <dbReference type="ARBA" id="ARBA00004613"/>
    </source>
</evidence>
<organism evidence="5 6">
    <name type="scientific">Amphilophus citrinellus</name>
    <name type="common">Midas cichlid</name>
    <name type="synonym">Cichlasoma citrinellum</name>
    <dbReference type="NCBI Taxonomy" id="61819"/>
    <lineage>
        <taxon>Eukaryota</taxon>
        <taxon>Metazoa</taxon>
        <taxon>Chordata</taxon>
        <taxon>Craniata</taxon>
        <taxon>Vertebrata</taxon>
        <taxon>Euteleostomi</taxon>
        <taxon>Actinopterygii</taxon>
        <taxon>Neopterygii</taxon>
        <taxon>Teleostei</taxon>
        <taxon>Neoteleostei</taxon>
        <taxon>Acanthomorphata</taxon>
        <taxon>Ovalentaria</taxon>
        <taxon>Cichlomorphae</taxon>
        <taxon>Cichliformes</taxon>
        <taxon>Cichlidae</taxon>
        <taxon>New World cichlids</taxon>
        <taxon>Cichlasomatinae</taxon>
        <taxon>Heroini</taxon>
        <taxon>Amphilophus</taxon>
    </lineage>
</organism>
<evidence type="ECO:0000313" key="6">
    <source>
        <dbReference type="Proteomes" id="UP000261340"/>
    </source>
</evidence>
<dbReference type="PANTHER" id="PTHR11967">
    <property type="entry name" value="ALPHA-1-ACID GLYCOPROTEIN"/>
    <property type="match status" value="1"/>
</dbReference>
<name>A0A3Q0QQD2_AMPCI</name>
<keyword evidence="6" id="KW-1185">Reference proteome</keyword>
<dbReference type="InterPro" id="IPR012674">
    <property type="entry name" value="Calycin"/>
</dbReference>